<dbReference type="EMBL" id="JAJKBJ010000004">
    <property type="protein sequence ID" value="MCL9683548.1"/>
    <property type="molecule type" value="Genomic_DNA"/>
</dbReference>
<dbReference type="Proteomes" id="UP001139721">
    <property type="component" value="Unassembled WGS sequence"/>
</dbReference>
<protein>
    <submittedName>
        <fullName evidence="1">Glycosyltransferase</fullName>
    </submittedName>
</protein>
<dbReference type="AlphaFoldDB" id="A0A9X2CZB5"/>
<comment type="caution">
    <text evidence="1">The sequence shown here is derived from an EMBL/GenBank/DDBJ whole genome shotgun (WGS) entry which is preliminary data.</text>
</comment>
<organism evidence="1 2">
    <name type="scientific">Legionella maioricensis</name>
    <dbReference type="NCBI Taxonomy" id="2896528"/>
    <lineage>
        <taxon>Bacteria</taxon>
        <taxon>Pseudomonadati</taxon>
        <taxon>Pseudomonadota</taxon>
        <taxon>Gammaproteobacteria</taxon>
        <taxon>Legionellales</taxon>
        <taxon>Legionellaceae</taxon>
        <taxon>Legionella</taxon>
    </lineage>
</organism>
<dbReference type="RefSeq" id="WP_250421053.1">
    <property type="nucleotide sequence ID" value="NZ_JAJKBJ010000004.1"/>
</dbReference>
<evidence type="ECO:0000313" key="2">
    <source>
        <dbReference type="Proteomes" id="UP001139721"/>
    </source>
</evidence>
<dbReference type="SUPFAM" id="SSF53756">
    <property type="entry name" value="UDP-Glycosyltransferase/glycogen phosphorylase"/>
    <property type="match status" value="1"/>
</dbReference>
<evidence type="ECO:0000313" key="1">
    <source>
        <dbReference type="EMBL" id="MCL9683548.1"/>
    </source>
</evidence>
<dbReference type="Gene3D" id="3.40.50.2000">
    <property type="entry name" value="Glycogen Phosphorylase B"/>
    <property type="match status" value="1"/>
</dbReference>
<proteinExistence type="predicted"/>
<keyword evidence="2" id="KW-1185">Reference proteome</keyword>
<accession>A0A9X2CZB5</accession>
<reference evidence="1" key="1">
    <citation type="submission" date="2021-11" db="EMBL/GenBank/DDBJ databases">
        <title>Legionella maioricencis sp. nov., a new species isolated from hot water samples in Mallorca.</title>
        <authorList>
            <person name="Crespi S."/>
            <person name="Drasar V."/>
            <person name="Salva-Serra F."/>
            <person name="Jaen-Luchoro D."/>
            <person name="Pineiro-Iglesias B."/>
            <person name="Aliaga F."/>
            <person name="Fernandez-Juarez V."/>
            <person name="Coll G."/>
            <person name="Moore E.R.B."/>
            <person name="Bennasar-Figueras A."/>
        </authorList>
    </citation>
    <scope>NUCLEOTIDE SEQUENCE</scope>
    <source>
        <strain evidence="1">HCPI-6</strain>
    </source>
</reference>
<gene>
    <name evidence="1" type="ORF">LOX96_05550</name>
</gene>
<sequence length="345" mass="39827">MINNKFLFNFAVSYSGGGFKRLYAYAKWFNQNGGAWFIIHPMCKSLITEFPNNHFFVVSQSKLQRLFRDCDYLKELEAEIGVPNVYYSYGIPIYYKLGRLNWFHLSNVLPLGSQGIPLPLFDKLKLSYLGRRIENNFKNADIVSAESSYSLSLIKSKHPLRFFVSVNGSDDEILFYNDAKQEKKEKIAVVLGTYRYKALADSYAVFEMLHAKDNQLKLMIIGDDKKVPKSLRMNPNIILKGSLPRDKVVDYLRQAEFYISTTYIENSYNAASEGIFFAKESYISDIAPHRELVAGLHFEEVSIPNLNRPLLRLKREEISPVNLKTWDNVITEMVEHMSKNNTMVC</sequence>
<name>A0A9X2CZB5_9GAMM</name>